<keyword evidence="2" id="KW-0378">Hydrolase</keyword>
<dbReference type="GO" id="GO:0004575">
    <property type="term" value="F:sucrose alpha-glucosidase activity"/>
    <property type="evidence" value="ECO:0007669"/>
    <property type="project" value="TreeGrafter"/>
</dbReference>
<comment type="caution">
    <text evidence="6">The sequence shown here is derived from an EMBL/GenBank/DDBJ whole genome shotgun (WGS) entry which is preliminary data.</text>
</comment>
<dbReference type="InterPro" id="IPR023296">
    <property type="entry name" value="Glyco_hydro_beta-prop_sf"/>
</dbReference>
<feature type="transmembrane region" description="Helical" evidence="4">
    <location>
        <begin position="22"/>
        <end position="43"/>
    </location>
</feature>
<keyword evidence="4" id="KW-1133">Transmembrane helix</keyword>
<dbReference type="SUPFAM" id="SSF75005">
    <property type="entry name" value="Arabinanase/levansucrase/invertase"/>
    <property type="match status" value="1"/>
</dbReference>
<keyword evidence="4" id="KW-0472">Membrane</keyword>
<proteinExistence type="inferred from homology"/>
<sequence>QEEERAGQDPPLNANNNIQENVMNWTIVCVVLLSTVCLPFAAAEKPNESAKLFRETYRPQFHYTTQKGWINDPIGLVFYKGEYHLFNDHNVASCRFPRANSGL</sequence>
<keyword evidence="3" id="KW-0326">Glycosidase</keyword>
<evidence type="ECO:0000256" key="1">
    <source>
        <dbReference type="ARBA" id="ARBA00009902"/>
    </source>
</evidence>
<dbReference type="InterPro" id="IPR013148">
    <property type="entry name" value="Glyco_hydro_32_N"/>
</dbReference>
<gene>
    <name evidence="6" type="ORF">S01H1_85185</name>
</gene>
<comment type="similarity">
    <text evidence="1">Belongs to the glycosyl hydrolase 32 family.</text>
</comment>
<feature type="non-terminal residue" evidence="6">
    <location>
        <position position="103"/>
    </location>
</feature>
<name>X0YME6_9ZZZZ</name>
<evidence type="ECO:0000313" key="6">
    <source>
        <dbReference type="EMBL" id="GAG48127.1"/>
    </source>
</evidence>
<dbReference type="AlphaFoldDB" id="X0YME6"/>
<dbReference type="EMBL" id="BARS01058401">
    <property type="protein sequence ID" value="GAG48127.1"/>
    <property type="molecule type" value="Genomic_DNA"/>
</dbReference>
<evidence type="ECO:0000256" key="2">
    <source>
        <dbReference type="ARBA" id="ARBA00022801"/>
    </source>
</evidence>
<dbReference type="PANTHER" id="PTHR42800">
    <property type="entry name" value="EXOINULINASE INUD (AFU_ORTHOLOGUE AFUA_5G00480)"/>
    <property type="match status" value="1"/>
</dbReference>
<protein>
    <recommendedName>
        <fullName evidence="5">Glycosyl hydrolase family 32 N-terminal domain-containing protein</fullName>
    </recommendedName>
</protein>
<dbReference type="PANTHER" id="PTHR42800:SF1">
    <property type="entry name" value="EXOINULINASE INUD (AFU_ORTHOLOGUE AFUA_5G00480)"/>
    <property type="match status" value="1"/>
</dbReference>
<dbReference type="GO" id="GO:0005737">
    <property type="term" value="C:cytoplasm"/>
    <property type="evidence" value="ECO:0007669"/>
    <property type="project" value="TreeGrafter"/>
</dbReference>
<feature type="non-terminal residue" evidence="6">
    <location>
        <position position="1"/>
    </location>
</feature>
<dbReference type="GO" id="GO:0005987">
    <property type="term" value="P:sucrose catabolic process"/>
    <property type="evidence" value="ECO:0007669"/>
    <property type="project" value="TreeGrafter"/>
</dbReference>
<evidence type="ECO:0000256" key="3">
    <source>
        <dbReference type="ARBA" id="ARBA00023295"/>
    </source>
</evidence>
<keyword evidence="4" id="KW-0812">Transmembrane</keyword>
<reference evidence="6" key="1">
    <citation type="journal article" date="2014" name="Front. Microbiol.">
        <title>High frequency of phylogenetically diverse reductive dehalogenase-homologous genes in deep subseafloor sedimentary metagenomes.</title>
        <authorList>
            <person name="Kawai M."/>
            <person name="Futagami T."/>
            <person name="Toyoda A."/>
            <person name="Takaki Y."/>
            <person name="Nishi S."/>
            <person name="Hori S."/>
            <person name="Arai W."/>
            <person name="Tsubouchi T."/>
            <person name="Morono Y."/>
            <person name="Uchiyama I."/>
            <person name="Ito T."/>
            <person name="Fujiyama A."/>
            <person name="Inagaki F."/>
            <person name="Takami H."/>
        </authorList>
    </citation>
    <scope>NUCLEOTIDE SEQUENCE</scope>
    <source>
        <strain evidence="6">Expedition CK06-06</strain>
    </source>
</reference>
<accession>X0YME6</accession>
<dbReference type="Gene3D" id="2.115.10.20">
    <property type="entry name" value="Glycosyl hydrolase domain, family 43"/>
    <property type="match status" value="1"/>
</dbReference>
<evidence type="ECO:0000256" key="4">
    <source>
        <dbReference type="SAM" id="Phobius"/>
    </source>
</evidence>
<dbReference type="Pfam" id="PF00251">
    <property type="entry name" value="Glyco_hydro_32N"/>
    <property type="match status" value="1"/>
</dbReference>
<organism evidence="6">
    <name type="scientific">marine sediment metagenome</name>
    <dbReference type="NCBI Taxonomy" id="412755"/>
    <lineage>
        <taxon>unclassified sequences</taxon>
        <taxon>metagenomes</taxon>
        <taxon>ecological metagenomes</taxon>
    </lineage>
</organism>
<feature type="domain" description="Glycosyl hydrolase family 32 N-terminal" evidence="5">
    <location>
        <begin position="62"/>
        <end position="91"/>
    </location>
</feature>
<evidence type="ECO:0000259" key="5">
    <source>
        <dbReference type="Pfam" id="PF00251"/>
    </source>
</evidence>